<dbReference type="AlphaFoldDB" id="A0A1K1QZD2"/>
<evidence type="ECO:0000256" key="1">
    <source>
        <dbReference type="SAM" id="MobiDB-lite"/>
    </source>
</evidence>
<evidence type="ECO:0000313" key="4">
    <source>
        <dbReference type="Proteomes" id="UP000183788"/>
    </source>
</evidence>
<accession>A0A1K1QZD2</accession>
<reference evidence="3 5" key="2">
    <citation type="submission" date="2023-11" db="EMBL/GenBank/DDBJ databases">
        <title>MicrobeMod: A computational toolkit for identifying prokaryotic methylation and restriction-modification with nanopore sequencing.</title>
        <authorList>
            <person name="Crits-Christoph A."/>
            <person name="Kang S.C."/>
            <person name="Lee H."/>
            <person name="Ostrov N."/>
        </authorList>
    </citation>
    <scope>NUCLEOTIDE SEQUENCE [LARGE SCALE GENOMIC DNA]</scope>
    <source>
        <strain evidence="3 5">ATCC 23090</strain>
    </source>
</reference>
<proteinExistence type="predicted"/>
<dbReference type="Proteomes" id="UP000183788">
    <property type="component" value="Unassembled WGS sequence"/>
</dbReference>
<sequence length="254" mass="28860">MKKQEVELILIRISSGGQDALNMKIYKNGTTCRYGVGGVPQINISGMSFFNDARFFDPLLANVPDQVLEQPIMYEEPTPNGDLEYVIGFYGVSRNGETGEAADWSKSTGIRLKIDKQTKFNDSVLSVTDTLTMLAIELTNDWYFDIMMQAGHNMLSSALPRETIISHPKTKAETSRDFQHYIDQMKANPRHWKLADYDKNKVYEREGRVFKGVVKETEQDFAIHFYPVKAASETKAENSAPAGTEGEQPWWKVW</sequence>
<evidence type="ECO:0000313" key="5">
    <source>
        <dbReference type="Proteomes" id="UP001326715"/>
    </source>
</evidence>
<gene>
    <name evidence="2" type="ORF">SAMN05661012_03227</name>
    <name evidence="3" type="ORF">SR876_12570</name>
</gene>
<dbReference type="EMBL" id="CP140154">
    <property type="protein sequence ID" value="WQG92341.1"/>
    <property type="molecule type" value="Genomic_DNA"/>
</dbReference>
<dbReference type="Proteomes" id="UP001326715">
    <property type="component" value="Chromosome"/>
</dbReference>
<evidence type="ECO:0000313" key="3">
    <source>
        <dbReference type="EMBL" id="WQG92341.1"/>
    </source>
</evidence>
<dbReference type="OrthoDB" id="649431at2"/>
<keyword evidence="5" id="KW-1185">Reference proteome</keyword>
<dbReference type="RefSeq" id="WP_072362199.1">
    <property type="nucleotide sequence ID" value="NZ_CP139972.1"/>
</dbReference>
<protein>
    <submittedName>
        <fullName evidence="2">Uncharacterized protein</fullName>
    </submittedName>
</protein>
<reference evidence="2 4" key="1">
    <citation type="submission" date="2016-11" db="EMBL/GenBank/DDBJ databases">
        <authorList>
            <person name="Jaros S."/>
            <person name="Januszkiewicz K."/>
            <person name="Wedrychowicz H."/>
        </authorList>
    </citation>
    <scope>NUCLEOTIDE SEQUENCE [LARGE SCALE GENOMIC DNA]</scope>
    <source>
        <strain evidence="2 4">DSM 784</strain>
    </source>
</reference>
<feature type="region of interest" description="Disordered" evidence="1">
    <location>
        <begin position="234"/>
        <end position="254"/>
    </location>
</feature>
<name>A0A1K1QZD2_9BACT</name>
<dbReference type="EMBL" id="FPIZ01000009">
    <property type="protein sequence ID" value="SFW64963.1"/>
    <property type="molecule type" value="Genomic_DNA"/>
</dbReference>
<evidence type="ECO:0000313" key="2">
    <source>
        <dbReference type="EMBL" id="SFW64963.1"/>
    </source>
</evidence>
<organism evidence="2 4">
    <name type="scientific">Chitinophaga sancti</name>
    <dbReference type="NCBI Taxonomy" id="1004"/>
    <lineage>
        <taxon>Bacteria</taxon>
        <taxon>Pseudomonadati</taxon>
        <taxon>Bacteroidota</taxon>
        <taxon>Chitinophagia</taxon>
        <taxon>Chitinophagales</taxon>
        <taxon>Chitinophagaceae</taxon>
        <taxon>Chitinophaga</taxon>
    </lineage>
</organism>